<name>A0ABM1EPA3_PRICU</name>
<evidence type="ECO:0000313" key="3">
    <source>
        <dbReference type="Proteomes" id="UP000695022"/>
    </source>
</evidence>
<feature type="domain" description="ZP" evidence="2">
    <location>
        <begin position="1"/>
        <end position="246"/>
    </location>
</feature>
<dbReference type="RefSeq" id="XP_014674024.1">
    <property type="nucleotide sequence ID" value="XM_014818538.1"/>
</dbReference>
<dbReference type="InterPro" id="IPR001507">
    <property type="entry name" value="ZP_dom"/>
</dbReference>
<keyword evidence="1" id="KW-0472">Membrane</keyword>
<dbReference type="SMART" id="SM00241">
    <property type="entry name" value="ZP"/>
    <property type="match status" value="1"/>
</dbReference>
<dbReference type="GeneID" id="106814237"/>
<keyword evidence="3" id="KW-1185">Reference proteome</keyword>
<dbReference type="PANTHER" id="PTHR46560">
    <property type="entry name" value="CYPHER, ISOFORM B"/>
    <property type="match status" value="1"/>
</dbReference>
<dbReference type="PROSITE" id="PS51034">
    <property type="entry name" value="ZP_2"/>
    <property type="match status" value="1"/>
</dbReference>
<dbReference type="InterPro" id="IPR042235">
    <property type="entry name" value="ZP-C_dom"/>
</dbReference>
<proteinExistence type="predicted"/>
<dbReference type="PANTHER" id="PTHR46560:SF5">
    <property type="entry name" value="CYPHER, ISOFORM B"/>
    <property type="match status" value="1"/>
</dbReference>
<dbReference type="Proteomes" id="UP000695022">
    <property type="component" value="Unplaced"/>
</dbReference>
<reference evidence="4" key="1">
    <citation type="submission" date="2025-08" db="UniProtKB">
        <authorList>
            <consortium name="RefSeq"/>
        </authorList>
    </citation>
    <scope>IDENTIFICATION</scope>
</reference>
<dbReference type="InterPro" id="IPR057475">
    <property type="entry name" value="CUT_C"/>
</dbReference>
<evidence type="ECO:0000313" key="4">
    <source>
        <dbReference type="RefSeq" id="XP_014674024.1"/>
    </source>
</evidence>
<gene>
    <name evidence="4" type="primary">LOC106814237</name>
</gene>
<sequence>MIVTIIFGSSFYGRIYPKGYFKVDNCGVSGNGERSLMTYLPLDGCGTQSVQDRNGKTIYKNLLVVMNEATWGILEMGDRAYTVSCDMGTTGTKTVQYGVTVPMLSTTELPMGTVMRLPECRMKLVAGTNPEAAPANSLNIGQLATLAFYISDEDRFDLTIHHCFAHDGTPDGKRVKLVDAFGCSAMPKLVGHPQNRRDPQSRVSYMYYYMKIFKFPDVSNVYFECRCDVCLGSCGAYDCVKEIGWAGPAIQARRRRKREVDDANTIEKIELHHSVSVNIPENMNLSALTDEASRAPAEMCLHKTGAILGLLTMATVVMASMAVIVAVVLRFSKREAKLAAASHNPGYQ</sequence>
<organism evidence="3 4">
    <name type="scientific">Priapulus caudatus</name>
    <name type="common">Priapulid worm</name>
    <dbReference type="NCBI Taxonomy" id="37621"/>
    <lineage>
        <taxon>Eukaryota</taxon>
        <taxon>Metazoa</taxon>
        <taxon>Ecdysozoa</taxon>
        <taxon>Scalidophora</taxon>
        <taxon>Priapulida</taxon>
        <taxon>Priapulimorpha</taxon>
        <taxon>Priapulimorphida</taxon>
        <taxon>Priapulidae</taxon>
        <taxon>Priapulus</taxon>
    </lineage>
</organism>
<keyword evidence="1" id="KW-0812">Transmembrane</keyword>
<protein>
    <submittedName>
        <fullName evidence="4">Cuticlin-1-like</fullName>
    </submittedName>
</protein>
<accession>A0ABM1EPA3</accession>
<keyword evidence="1" id="KW-1133">Transmembrane helix</keyword>
<feature type="transmembrane region" description="Helical" evidence="1">
    <location>
        <begin position="306"/>
        <end position="329"/>
    </location>
</feature>
<dbReference type="Gene3D" id="2.60.40.4100">
    <property type="entry name" value="Zona pellucida, ZP-C domain"/>
    <property type="match status" value="1"/>
</dbReference>
<evidence type="ECO:0000256" key="1">
    <source>
        <dbReference type="SAM" id="Phobius"/>
    </source>
</evidence>
<evidence type="ECO:0000259" key="2">
    <source>
        <dbReference type="PROSITE" id="PS51034"/>
    </source>
</evidence>
<dbReference type="Pfam" id="PF25301">
    <property type="entry name" value="CUT_C"/>
    <property type="match status" value="1"/>
</dbReference>